<feature type="chain" id="PRO_5008898891" evidence="1">
    <location>
        <begin position="20"/>
        <end position="109"/>
    </location>
</feature>
<evidence type="ECO:0000313" key="2">
    <source>
        <dbReference type="EMBL" id="GAV04173.1"/>
    </source>
</evidence>
<dbReference type="Proteomes" id="UP000186922">
    <property type="component" value="Unassembled WGS sequence"/>
</dbReference>
<organism evidence="2 3">
    <name type="scientific">Ramazzottius varieornatus</name>
    <name type="common">Water bear</name>
    <name type="synonym">Tardigrade</name>
    <dbReference type="NCBI Taxonomy" id="947166"/>
    <lineage>
        <taxon>Eukaryota</taxon>
        <taxon>Metazoa</taxon>
        <taxon>Ecdysozoa</taxon>
        <taxon>Tardigrada</taxon>
        <taxon>Eutardigrada</taxon>
        <taxon>Parachela</taxon>
        <taxon>Hypsibioidea</taxon>
        <taxon>Ramazzottiidae</taxon>
        <taxon>Ramazzottius</taxon>
    </lineage>
</organism>
<name>A0A1D1VVB2_RAMVA</name>
<sequence length="109" mass="12259">MPKCFTMSVCNFCFRFCSGSSSCYVVVRTCDCFKHHPSYVCAASELQNYRSIELGSMLEPRMDSILINGETLTEVNRNVTGQLDRMRNLLLADALTLLPARLLTLTLIV</sequence>
<gene>
    <name evidence="2" type="primary">RvY_14489-1</name>
    <name evidence="2" type="synonym">RvY_14489.1</name>
    <name evidence="2" type="ORF">RvY_14489</name>
</gene>
<keyword evidence="1" id="KW-0732">Signal</keyword>
<evidence type="ECO:0000313" key="3">
    <source>
        <dbReference type="Proteomes" id="UP000186922"/>
    </source>
</evidence>
<feature type="signal peptide" evidence="1">
    <location>
        <begin position="1"/>
        <end position="19"/>
    </location>
</feature>
<protein>
    <submittedName>
        <fullName evidence="2">Uncharacterized protein</fullName>
    </submittedName>
</protein>
<accession>A0A1D1VVB2</accession>
<dbReference type="AlphaFoldDB" id="A0A1D1VVB2"/>
<evidence type="ECO:0000256" key="1">
    <source>
        <dbReference type="SAM" id="SignalP"/>
    </source>
</evidence>
<comment type="caution">
    <text evidence="2">The sequence shown here is derived from an EMBL/GenBank/DDBJ whole genome shotgun (WGS) entry which is preliminary data.</text>
</comment>
<keyword evidence="3" id="KW-1185">Reference proteome</keyword>
<dbReference type="EMBL" id="BDGG01000010">
    <property type="protein sequence ID" value="GAV04173.1"/>
    <property type="molecule type" value="Genomic_DNA"/>
</dbReference>
<proteinExistence type="predicted"/>
<reference evidence="2 3" key="1">
    <citation type="journal article" date="2016" name="Nat. Commun.">
        <title>Extremotolerant tardigrade genome and improved radiotolerance of human cultured cells by tardigrade-unique protein.</title>
        <authorList>
            <person name="Hashimoto T."/>
            <person name="Horikawa D.D."/>
            <person name="Saito Y."/>
            <person name="Kuwahara H."/>
            <person name="Kozuka-Hata H."/>
            <person name="Shin-I T."/>
            <person name="Minakuchi Y."/>
            <person name="Ohishi K."/>
            <person name="Motoyama A."/>
            <person name="Aizu T."/>
            <person name="Enomoto A."/>
            <person name="Kondo K."/>
            <person name="Tanaka S."/>
            <person name="Hara Y."/>
            <person name="Koshikawa S."/>
            <person name="Sagara H."/>
            <person name="Miura T."/>
            <person name="Yokobori S."/>
            <person name="Miyagawa K."/>
            <person name="Suzuki Y."/>
            <person name="Kubo T."/>
            <person name="Oyama M."/>
            <person name="Kohara Y."/>
            <person name="Fujiyama A."/>
            <person name="Arakawa K."/>
            <person name="Katayama T."/>
            <person name="Toyoda A."/>
            <person name="Kunieda T."/>
        </authorList>
    </citation>
    <scope>NUCLEOTIDE SEQUENCE [LARGE SCALE GENOMIC DNA]</scope>
    <source>
        <strain evidence="2 3">YOKOZUNA-1</strain>
    </source>
</reference>